<dbReference type="PANTHER" id="PTHR43257:SF2">
    <property type="entry name" value="PYRUVATE DEHYDROGENASE E1 COMPONENT SUBUNIT BETA"/>
    <property type="match status" value="1"/>
</dbReference>
<dbReference type="Gene3D" id="3.40.50.970">
    <property type="match status" value="1"/>
</dbReference>
<dbReference type="PANTHER" id="PTHR43257">
    <property type="entry name" value="PYRUVATE DEHYDROGENASE E1 COMPONENT BETA SUBUNIT"/>
    <property type="match status" value="1"/>
</dbReference>
<feature type="domain" description="Transketolase-like pyrimidine-binding" evidence="7">
    <location>
        <begin position="10"/>
        <end position="185"/>
    </location>
</feature>
<dbReference type="InterPro" id="IPR029061">
    <property type="entry name" value="THDP-binding"/>
</dbReference>
<dbReference type="SUPFAM" id="SSF52922">
    <property type="entry name" value="TK C-terminal domain-like"/>
    <property type="match status" value="1"/>
</dbReference>
<evidence type="ECO:0000259" key="7">
    <source>
        <dbReference type="SMART" id="SM00861"/>
    </source>
</evidence>
<evidence type="ECO:0000313" key="9">
    <source>
        <dbReference type="Proteomes" id="UP000596063"/>
    </source>
</evidence>
<evidence type="ECO:0000256" key="1">
    <source>
        <dbReference type="ARBA" id="ARBA00001964"/>
    </source>
</evidence>
<dbReference type="FunFam" id="3.40.50.970:FF:000001">
    <property type="entry name" value="Pyruvate dehydrogenase E1 beta subunit"/>
    <property type="match status" value="1"/>
</dbReference>
<dbReference type="Pfam" id="PF02780">
    <property type="entry name" value="Transketolase_C"/>
    <property type="match status" value="1"/>
</dbReference>
<dbReference type="InterPro" id="IPR033248">
    <property type="entry name" value="Transketolase_C"/>
</dbReference>
<name>A0A7T4UR58_9GAMM</name>
<dbReference type="InterPro" id="IPR009014">
    <property type="entry name" value="Transketo_C/PFOR_II"/>
</dbReference>
<accession>A0A7T4UR58</accession>
<keyword evidence="9" id="KW-1185">Reference proteome</keyword>
<evidence type="ECO:0000256" key="6">
    <source>
        <dbReference type="ARBA" id="ARBA00082400"/>
    </source>
</evidence>
<dbReference type="EMBL" id="CP066167">
    <property type="protein sequence ID" value="QQD18020.1"/>
    <property type="molecule type" value="Genomic_DNA"/>
</dbReference>
<dbReference type="CDD" id="cd07036">
    <property type="entry name" value="TPP_PYR_E1-PDHc-beta_like"/>
    <property type="match status" value="1"/>
</dbReference>
<evidence type="ECO:0000256" key="2">
    <source>
        <dbReference type="ARBA" id="ARBA00002859"/>
    </source>
</evidence>
<sequence length="341" mass="36633">MSGQVQGPRVPFHKAVSEALKWEMENDENVFVMGEDVGALGSIFQTTAGLHQQFGEERVRDTPISESGFVSAAVGAAMSGMKPVVELMFNDFIGVCLDPLYNMAAKNAYHSGGGQAVPLVLMTSVGGGYCDGSQHSQSLYATFCHMPGMKVVAPSNAYDARGLMHAAIEDPNPVIYMFHKMLVGLGWYGSVKMASIPVPNERFTVPIGKAQVKREGTDITLVGWGVTLHYALQAAESLSDSGISAEVIDLRSLVPLDMETIMASLEKTGRLIVVDEDYKNCGVAGEVLARISESNLSALRSSPRRICFPDIPIPFARPMEQFARPSAEKIVGTAIAMLEAA</sequence>
<keyword evidence="4" id="KW-0786">Thiamine pyrophosphate</keyword>
<comment type="function">
    <text evidence="2">The branched-chain alpha-keto dehydrogenase complex catalyzes the overall conversion of alpha-keto acids to acyl-CoA and CO(2). It contains multiple copies of three enzymatic components: branched-chain alpha-keto acid decarboxylase (E1), lipoamide acyltransferase (E2) and lipoamide dehydrogenase (E3).</text>
</comment>
<evidence type="ECO:0000256" key="3">
    <source>
        <dbReference type="ARBA" id="ARBA00023002"/>
    </source>
</evidence>
<dbReference type="RefSeq" id="WP_198569518.1">
    <property type="nucleotide sequence ID" value="NZ_CP066167.1"/>
</dbReference>
<gene>
    <name evidence="8" type="ORF">I6N98_17020</name>
</gene>
<protein>
    <recommendedName>
        <fullName evidence="5">2-oxoisovalerate dehydrogenase subunit beta</fullName>
    </recommendedName>
    <alternativeName>
        <fullName evidence="6">Branched-chain alpha-keto acid dehydrogenase E1 component beta chain</fullName>
    </alternativeName>
</protein>
<keyword evidence="3" id="KW-0560">Oxidoreductase</keyword>
<organism evidence="8 9">
    <name type="scientific">Spongiibacter nanhainus</name>
    <dbReference type="NCBI Taxonomy" id="2794344"/>
    <lineage>
        <taxon>Bacteria</taxon>
        <taxon>Pseudomonadati</taxon>
        <taxon>Pseudomonadota</taxon>
        <taxon>Gammaproteobacteria</taxon>
        <taxon>Cellvibrionales</taxon>
        <taxon>Spongiibacteraceae</taxon>
        <taxon>Spongiibacter</taxon>
    </lineage>
</organism>
<dbReference type="SUPFAM" id="SSF52518">
    <property type="entry name" value="Thiamin diphosphate-binding fold (THDP-binding)"/>
    <property type="match status" value="1"/>
</dbReference>
<comment type="cofactor">
    <cofactor evidence="1">
        <name>thiamine diphosphate</name>
        <dbReference type="ChEBI" id="CHEBI:58937"/>
    </cofactor>
</comment>
<dbReference type="FunFam" id="3.40.50.920:FF:000001">
    <property type="entry name" value="Pyruvate dehydrogenase E1 beta subunit"/>
    <property type="match status" value="1"/>
</dbReference>
<evidence type="ECO:0000256" key="5">
    <source>
        <dbReference type="ARBA" id="ARBA00070795"/>
    </source>
</evidence>
<reference evidence="8 9" key="1">
    <citation type="submission" date="2020-12" db="EMBL/GenBank/DDBJ databases">
        <authorList>
            <person name="Shan Y."/>
        </authorList>
    </citation>
    <scope>NUCLEOTIDE SEQUENCE [LARGE SCALE GENOMIC DNA]</scope>
    <source>
        <strain evidence="9">csc3.9</strain>
    </source>
</reference>
<evidence type="ECO:0000256" key="4">
    <source>
        <dbReference type="ARBA" id="ARBA00023052"/>
    </source>
</evidence>
<dbReference type="KEGG" id="snan:I6N98_17020"/>
<dbReference type="Gene3D" id="3.40.50.920">
    <property type="match status" value="1"/>
</dbReference>
<dbReference type="InterPro" id="IPR005475">
    <property type="entry name" value="Transketolase-like_Pyr-bd"/>
</dbReference>
<dbReference type="Proteomes" id="UP000596063">
    <property type="component" value="Chromosome"/>
</dbReference>
<evidence type="ECO:0000313" key="8">
    <source>
        <dbReference type="EMBL" id="QQD18020.1"/>
    </source>
</evidence>
<proteinExistence type="predicted"/>
<dbReference type="GO" id="GO:0016491">
    <property type="term" value="F:oxidoreductase activity"/>
    <property type="evidence" value="ECO:0007669"/>
    <property type="project" value="UniProtKB-KW"/>
</dbReference>
<dbReference type="SMART" id="SM00861">
    <property type="entry name" value="Transket_pyr"/>
    <property type="match status" value="1"/>
</dbReference>
<dbReference type="Pfam" id="PF02779">
    <property type="entry name" value="Transket_pyr"/>
    <property type="match status" value="1"/>
</dbReference>
<dbReference type="AlphaFoldDB" id="A0A7T4UR58"/>